<evidence type="ECO:0000259" key="2">
    <source>
        <dbReference type="Pfam" id="PF12680"/>
    </source>
</evidence>
<sequence>MKHLRNLLHSSPTSTSTSPTASPPPHSSSVLSSRFHYNRHHMSNPHHHHLELNMAEGRPKLFITADTNEFDLVELGKWEAEGYEVQYIPRADTHALELLGDSMESDEKYSIIAFGTAATIALEYAMYPVSHLATLIAYYPTGLPSAFPSETFPRQIRRILLHLSDAQPFSISENSCKSLKVRVYQDTKPGFAEKATINYNRTSANLAYTRTLAALRETVGPEIDLEDIWGEHLLYEFVEKDVDKTMDTMVKEPYVNHIPTMTGGVGYADLHRFYKDFFIPNNPPSLRLRLVSRTVGSDRIVDEMICSFTHTCEIHWMLPGVKPTGRDVSVALVSIVCVRGNKLYHEHIYWDQASVLKQIGVVDFGNLPVAGPEAARKVEDKDSEASNLMLPSWKV</sequence>
<dbReference type="Proteomes" id="UP001365542">
    <property type="component" value="Unassembled WGS sequence"/>
</dbReference>
<dbReference type="InterPro" id="IPR037401">
    <property type="entry name" value="SnoaL-like"/>
</dbReference>
<proteinExistence type="predicted"/>
<dbReference type="PANTHER" id="PTHR38436">
    <property type="entry name" value="POLYKETIDE CYCLASE SNOAL-LIKE DOMAIN"/>
    <property type="match status" value="1"/>
</dbReference>
<dbReference type="SUPFAM" id="SSF54427">
    <property type="entry name" value="NTF2-like"/>
    <property type="match status" value="1"/>
</dbReference>
<evidence type="ECO:0000256" key="1">
    <source>
        <dbReference type="SAM" id="MobiDB-lite"/>
    </source>
</evidence>
<accession>A0AAV9XWJ9</accession>
<feature type="domain" description="SnoaL-like" evidence="2">
    <location>
        <begin position="236"/>
        <end position="343"/>
    </location>
</feature>
<protein>
    <recommendedName>
        <fullName evidence="2">SnoaL-like domain-containing protein</fullName>
    </recommendedName>
</protein>
<dbReference type="InterPro" id="IPR009959">
    <property type="entry name" value="Cyclase_SnoaL-like"/>
</dbReference>
<dbReference type="EMBL" id="JAVHJO010000001">
    <property type="protein sequence ID" value="KAK6544158.1"/>
    <property type="molecule type" value="Genomic_DNA"/>
</dbReference>
<dbReference type="Gene3D" id="3.10.450.50">
    <property type="match status" value="1"/>
</dbReference>
<feature type="compositionally biased region" description="Low complexity" evidence="1">
    <location>
        <begin position="10"/>
        <end position="20"/>
    </location>
</feature>
<evidence type="ECO:0000313" key="3">
    <source>
        <dbReference type="EMBL" id="KAK6544158.1"/>
    </source>
</evidence>
<keyword evidence="4" id="KW-1185">Reference proteome</keyword>
<dbReference type="Pfam" id="PF12680">
    <property type="entry name" value="SnoaL_2"/>
    <property type="match status" value="1"/>
</dbReference>
<comment type="caution">
    <text evidence="3">The sequence shown here is derived from an EMBL/GenBank/DDBJ whole genome shotgun (WGS) entry which is preliminary data.</text>
</comment>
<organism evidence="3 4">
    <name type="scientific">Orbilia ellipsospora</name>
    <dbReference type="NCBI Taxonomy" id="2528407"/>
    <lineage>
        <taxon>Eukaryota</taxon>
        <taxon>Fungi</taxon>
        <taxon>Dikarya</taxon>
        <taxon>Ascomycota</taxon>
        <taxon>Pezizomycotina</taxon>
        <taxon>Orbiliomycetes</taxon>
        <taxon>Orbiliales</taxon>
        <taxon>Orbiliaceae</taxon>
        <taxon>Orbilia</taxon>
    </lineage>
</organism>
<dbReference type="AlphaFoldDB" id="A0AAV9XWJ9"/>
<gene>
    <name evidence="3" type="ORF">TWF694_000865</name>
</gene>
<evidence type="ECO:0000313" key="4">
    <source>
        <dbReference type="Proteomes" id="UP001365542"/>
    </source>
</evidence>
<feature type="region of interest" description="Disordered" evidence="1">
    <location>
        <begin position="1"/>
        <end position="31"/>
    </location>
</feature>
<dbReference type="PANTHER" id="PTHR38436:SF3">
    <property type="entry name" value="CARBOXYMETHYLENEBUTENOLIDASE-RELATED"/>
    <property type="match status" value="1"/>
</dbReference>
<name>A0AAV9XWJ9_9PEZI</name>
<dbReference type="InterPro" id="IPR032710">
    <property type="entry name" value="NTF2-like_dom_sf"/>
</dbReference>
<reference evidence="3 4" key="1">
    <citation type="submission" date="2019-10" db="EMBL/GenBank/DDBJ databases">
        <authorList>
            <person name="Palmer J.M."/>
        </authorList>
    </citation>
    <scope>NUCLEOTIDE SEQUENCE [LARGE SCALE GENOMIC DNA]</scope>
    <source>
        <strain evidence="3 4">TWF694</strain>
    </source>
</reference>
<dbReference type="GO" id="GO:0030638">
    <property type="term" value="P:polyketide metabolic process"/>
    <property type="evidence" value="ECO:0007669"/>
    <property type="project" value="InterPro"/>
</dbReference>